<dbReference type="InterPro" id="IPR052698">
    <property type="entry name" value="MoCofactor_Util/Proc"/>
</dbReference>
<organism evidence="3 4">
    <name type="scientific">Cetobacterium somerae ATCC BAA-474</name>
    <dbReference type="NCBI Taxonomy" id="1319815"/>
    <lineage>
        <taxon>Bacteria</taxon>
        <taxon>Fusobacteriati</taxon>
        <taxon>Fusobacteriota</taxon>
        <taxon>Fusobacteriia</taxon>
        <taxon>Fusobacteriales</taxon>
        <taxon>Fusobacteriaceae</taxon>
        <taxon>Cetobacterium</taxon>
    </lineage>
</organism>
<feature type="domain" description="XdhC- CoxI" evidence="1">
    <location>
        <begin position="14"/>
        <end position="77"/>
    </location>
</feature>
<sequence length="263" mass="29691">MDLNILEKIFEIVKSGKKVALVTLTKSSGSTPRKEGTLMGVWEENFIGTIGGGLVEHRVINQARKCLEENENQNFNYDLTKEAELGMSCGGSVEGYIKVINPKNRIVIIGAGHIGQKLYEILDGSDFERVIFDDREEYKSYTTDIKIGDYNQLIEELAENENSYYVIVTKGHATDEKALRSVLKKQSRYIGMIGSRKKVIEIKKEILESEIVIPEEKLYSPIGLKISDGSPYEIAIEIMAEILKVKNNGELIHRRLTKDVNTF</sequence>
<dbReference type="EMBL" id="AXZF01000058">
    <property type="protein sequence ID" value="ERT68542.1"/>
    <property type="molecule type" value="Genomic_DNA"/>
</dbReference>
<protein>
    <recommendedName>
        <fullName evidence="5">Xanthine dehydrogenase accessory factor</fullName>
    </recommendedName>
</protein>
<dbReference type="eggNOG" id="COG1975">
    <property type="taxonomic scope" value="Bacteria"/>
</dbReference>
<reference evidence="3 4" key="1">
    <citation type="submission" date="2013-08" db="EMBL/GenBank/DDBJ databases">
        <authorList>
            <person name="Weinstock G."/>
            <person name="Sodergren E."/>
            <person name="Wylie T."/>
            <person name="Fulton L."/>
            <person name="Fulton R."/>
            <person name="Fronick C."/>
            <person name="O'Laughlin M."/>
            <person name="Godfrey J."/>
            <person name="Miner T."/>
            <person name="Herter B."/>
            <person name="Appelbaum E."/>
            <person name="Cordes M."/>
            <person name="Lek S."/>
            <person name="Wollam A."/>
            <person name="Pepin K.H."/>
            <person name="Palsikar V.B."/>
            <person name="Mitreva M."/>
            <person name="Wilson R.K."/>
        </authorList>
    </citation>
    <scope>NUCLEOTIDE SEQUENCE [LARGE SCALE GENOMIC DNA]</scope>
    <source>
        <strain evidence="3 4">ATCC BAA-474</strain>
    </source>
</reference>
<dbReference type="PANTHER" id="PTHR30388:SF6">
    <property type="entry name" value="XANTHINE DEHYDROGENASE SUBUNIT A-RELATED"/>
    <property type="match status" value="1"/>
</dbReference>
<dbReference type="AlphaFoldDB" id="U7VA03"/>
<evidence type="ECO:0000259" key="2">
    <source>
        <dbReference type="Pfam" id="PF13478"/>
    </source>
</evidence>
<dbReference type="PATRIC" id="fig|1319815.3.peg.1497"/>
<accession>U7VA03</accession>
<comment type="caution">
    <text evidence="3">The sequence shown here is derived from an EMBL/GenBank/DDBJ whole genome shotgun (WGS) entry which is preliminary data.</text>
</comment>
<dbReference type="Gene3D" id="3.40.50.720">
    <property type="entry name" value="NAD(P)-binding Rossmann-like Domain"/>
    <property type="match status" value="1"/>
</dbReference>
<dbReference type="STRING" id="1319815.HMPREF0202_01553"/>
<dbReference type="HOGENOM" id="CLU_041115_4_1_0"/>
<proteinExistence type="predicted"/>
<evidence type="ECO:0000313" key="3">
    <source>
        <dbReference type="EMBL" id="ERT68542.1"/>
    </source>
</evidence>
<dbReference type="InterPro" id="IPR027051">
    <property type="entry name" value="XdhC_Rossmann_dom"/>
</dbReference>
<evidence type="ECO:0000259" key="1">
    <source>
        <dbReference type="Pfam" id="PF02625"/>
    </source>
</evidence>
<gene>
    <name evidence="3" type="ORF">HMPREF0202_01553</name>
</gene>
<dbReference type="Pfam" id="PF02625">
    <property type="entry name" value="XdhC_CoxI"/>
    <property type="match status" value="1"/>
</dbReference>
<evidence type="ECO:0008006" key="5">
    <source>
        <dbReference type="Google" id="ProtNLM"/>
    </source>
</evidence>
<evidence type="ECO:0000313" key="4">
    <source>
        <dbReference type="Proteomes" id="UP000017081"/>
    </source>
</evidence>
<dbReference type="InterPro" id="IPR003777">
    <property type="entry name" value="XdhC_CoxI"/>
</dbReference>
<dbReference type="RefSeq" id="WP_023051091.1">
    <property type="nucleotide sequence ID" value="NZ_CP173065.2"/>
</dbReference>
<dbReference type="Proteomes" id="UP000017081">
    <property type="component" value="Unassembled WGS sequence"/>
</dbReference>
<keyword evidence="4" id="KW-1185">Reference proteome</keyword>
<dbReference type="InterPro" id="IPR036291">
    <property type="entry name" value="NAD(P)-bd_dom_sf"/>
</dbReference>
<name>U7VA03_9FUSO</name>
<dbReference type="PANTHER" id="PTHR30388">
    <property type="entry name" value="ALDEHYDE OXIDOREDUCTASE MOLYBDENUM COFACTOR ASSEMBLY PROTEIN"/>
    <property type="match status" value="1"/>
</dbReference>
<feature type="domain" description="XdhC Rossmann" evidence="2">
    <location>
        <begin position="106"/>
        <end position="242"/>
    </location>
</feature>
<dbReference type="Pfam" id="PF13478">
    <property type="entry name" value="XdhC_C"/>
    <property type="match status" value="1"/>
</dbReference>
<dbReference type="SUPFAM" id="SSF51735">
    <property type="entry name" value="NAD(P)-binding Rossmann-fold domains"/>
    <property type="match status" value="1"/>
</dbReference>